<keyword evidence="4" id="KW-0472">Membrane</keyword>
<dbReference type="EC" id="3.2.1.20" evidence="2"/>
<dbReference type="InterPro" id="IPR045857">
    <property type="entry name" value="O16G_dom_2"/>
</dbReference>
<dbReference type="GO" id="GO:0015190">
    <property type="term" value="F:L-leucine transmembrane transporter activity"/>
    <property type="evidence" value="ECO:0007669"/>
    <property type="project" value="TreeGrafter"/>
</dbReference>
<evidence type="ECO:0000256" key="1">
    <source>
        <dbReference type="ARBA" id="ARBA00001657"/>
    </source>
</evidence>
<dbReference type="OMA" id="PWLQLRY"/>
<dbReference type="Gene3D" id="2.60.40.1180">
    <property type="entry name" value="Golgi alpha-mannosidase II"/>
    <property type="match status" value="1"/>
</dbReference>
<comment type="caution">
    <text evidence="7">The sequence shown here is derived from an EMBL/GenBank/DDBJ whole genome shotgun (WGS) entry which is preliminary data.</text>
</comment>
<organism evidence="7 8">
    <name type="scientific">Lucilia cuprina</name>
    <name type="common">Green bottle fly</name>
    <name type="synonym">Australian sheep blowfly</name>
    <dbReference type="NCBI Taxonomy" id="7375"/>
    <lineage>
        <taxon>Eukaryota</taxon>
        <taxon>Metazoa</taxon>
        <taxon>Ecdysozoa</taxon>
        <taxon>Arthropoda</taxon>
        <taxon>Hexapoda</taxon>
        <taxon>Insecta</taxon>
        <taxon>Pterygota</taxon>
        <taxon>Neoptera</taxon>
        <taxon>Endopterygota</taxon>
        <taxon>Diptera</taxon>
        <taxon>Brachycera</taxon>
        <taxon>Muscomorpha</taxon>
        <taxon>Oestroidea</taxon>
        <taxon>Calliphoridae</taxon>
        <taxon>Luciliinae</taxon>
        <taxon>Lucilia</taxon>
    </lineage>
</organism>
<dbReference type="GO" id="GO:1904273">
    <property type="term" value="P:L-alanine import across plasma membrane"/>
    <property type="evidence" value="ECO:0007669"/>
    <property type="project" value="TreeGrafter"/>
</dbReference>
<reference evidence="7 8" key="1">
    <citation type="journal article" date="2015" name="Nat. Commun.">
        <title>Lucilia cuprina genome unlocks parasitic fly biology to underpin future interventions.</title>
        <authorList>
            <person name="Anstead C.A."/>
            <person name="Korhonen P.K."/>
            <person name="Young N.D."/>
            <person name="Hall R.S."/>
            <person name="Jex A.R."/>
            <person name="Murali S.C."/>
            <person name="Hughes D.S."/>
            <person name="Lee S.F."/>
            <person name="Perry T."/>
            <person name="Stroehlein A.J."/>
            <person name="Ansell B.R."/>
            <person name="Breugelmans B."/>
            <person name="Hofmann A."/>
            <person name="Qu J."/>
            <person name="Dugan S."/>
            <person name="Lee S.L."/>
            <person name="Chao H."/>
            <person name="Dinh H."/>
            <person name="Han Y."/>
            <person name="Doddapaneni H.V."/>
            <person name="Worley K.C."/>
            <person name="Muzny D.M."/>
            <person name="Ioannidis P."/>
            <person name="Waterhouse R.M."/>
            <person name="Zdobnov E.M."/>
            <person name="James P.J."/>
            <person name="Bagnall N.H."/>
            <person name="Kotze A.C."/>
            <person name="Gibbs R.A."/>
            <person name="Richards S."/>
            <person name="Batterham P."/>
            <person name="Gasser R.B."/>
        </authorList>
    </citation>
    <scope>NUCLEOTIDE SEQUENCE [LARGE SCALE GENOMIC DNA]</scope>
    <source>
        <strain evidence="7 8">LS</strain>
        <tissue evidence="7">Full body</tissue>
    </source>
</reference>
<keyword evidence="8" id="KW-1185">Reference proteome</keyword>
<dbReference type="InterPro" id="IPR031984">
    <property type="entry name" value="SLC3A2_N"/>
</dbReference>
<dbReference type="GO" id="GO:0004558">
    <property type="term" value="F:alpha-1,4-glucosidase activity"/>
    <property type="evidence" value="ECO:0007669"/>
    <property type="project" value="UniProtKB-EC"/>
</dbReference>
<dbReference type="GO" id="GO:0016324">
    <property type="term" value="C:apical plasma membrane"/>
    <property type="evidence" value="ECO:0007669"/>
    <property type="project" value="TreeGrafter"/>
</dbReference>
<comment type="catalytic activity">
    <reaction evidence="1">
        <text>Hydrolysis of terminal, non-reducing (1-&gt;4)-linked alpha-D-glucose residues with release of alpha-D-glucose.</text>
        <dbReference type="EC" id="3.2.1.20"/>
    </reaction>
</comment>
<dbReference type="Gene3D" id="3.90.400.10">
    <property type="entry name" value="Oligo-1,6-glucosidase, Domain 2"/>
    <property type="match status" value="1"/>
</dbReference>
<proteinExistence type="predicted"/>
<dbReference type="EMBL" id="JRES01000501">
    <property type="protein sequence ID" value="KNC30692.1"/>
    <property type="molecule type" value="Genomic_DNA"/>
</dbReference>
<keyword evidence="4" id="KW-0812">Transmembrane</keyword>
<dbReference type="InterPro" id="IPR013780">
    <property type="entry name" value="Glyco_hydro_b"/>
</dbReference>
<dbReference type="AlphaFoldDB" id="A0A0L0CEP8"/>
<dbReference type="GO" id="GO:0005975">
    <property type="term" value="P:carbohydrate metabolic process"/>
    <property type="evidence" value="ECO:0007669"/>
    <property type="project" value="InterPro"/>
</dbReference>
<dbReference type="Proteomes" id="UP000037069">
    <property type="component" value="Unassembled WGS sequence"/>
</dbReference>
<feature type="transmembrane region" description="Helical" evidence="4">
    <location>
        <begin position="159"/>
        <end position="181"/>
    </location>
</feature>
<gene>
    <name evidence="7" type="ORF">FF38_11693</name>
</gene>
<dbReference type="Pfam" id="PF00128">
    <property type="entry name" value="Alpha-amylase"/>
    <property type="match status" value="1"/>
</dbReference>
<dbReference type="GO" id="GO:0016323">
    <property type="term" value="C:basolateral plasma membrane"/>
    <property type="evidence" value="ECO:0007669"/>
    <property type="project" value="TreeGrafter"/>
</dbReference>
<dbReference type="OrthoDB" id="204980at2759"/>
<dbReference type="SUPFAM" id="SSF51445">
    <property type="entry name" value="(Trans)glycosidases"/>
    <property type="match status" value="1"/>
</dbReference>
<evidence type="ECO:0000313" key="8">
    <source>
        <dbReference type="Proteomes" id="UP000037069"/>
    </source>
</evidence>
<evidence type="ECO:0000256" key="4">
    <source>
        <dbReference type="SAM" id="Phobius"/>
    </source>
</evidence>
<dbReference type="GO" id="GO:0015173">
    <property type="term" value="F:aromatic amino acid transmembrane transporter activity"/>
    <property type="evidence" value="ECO:0007669"/>
    <property type="project" value="TreeGrafter"/>
</dbReference>
<dbReference type="STRING" id="7375.A0A0L0CEP8"/>
<keyword evidence="4" id="KW-1133">Transmembrane helix</keyword>
<dbReference type="GO" id="GO:0015823">
    <property type="term" value="P:phenylalanine transport"/>
    <property type="evidence" value="ECO:0007669"/>
    <property type="project" value="TreeGrafter"/>
</dbReference>
<keyword evidence="3" id="KW-0732">Signal</keyword>
<dbReference type="Gene3D" id="3.20.20.80">
    <property type="entry name" value="Glycosidases"/>
    <property type="match status" value="1"/>
</dbReference>
<dbReference type="InterPro" id="IPR042280">
    <property type="entry name" value="SLC3A2"/>
</dbReference>
<protein>
    <recommendedName>
        <fullName evidence="2">alpha-glucosidase</fullName>
        <ecNumber evidence="2">3.2.1.20</ecNumber>
    </recommendedName>
</protein>
<evidence type="ECO:0000313" key="7">
    <source>
        <dbReference type="EMBL" id="KNC30692.1"/>
    </source>
</evidence>
<accession>A0A0L0CEP8</accession>
<dbReference type="InterPro" id="IPR017853">
    <property type="entry name" value="GH"/>
</dbReference>
<dbReference type="Pfam" id="PF16028">
    <property type="entry name" value="SLC3A2_N"/>
    <property type="match status" value="1"/>
</dbReference>
<name>A0A0L0CEP8_LUCCU</name>
<evidence type="ECO:0000259" key="5">
    <source>
        <dbReference type="Pfam" id="PF00128"/>
    </source>
</evidence>
<evidence type="ECO:0000259" key="6">
    <source>
        <dbReference type="Pfam" id="PF16028"/>
    </source>
</evidence>
<feature type="domain" description="Solute carrier family 3 member 2 N-terminal" evidence="6">
    <location>
        <begin position="124"/>
        <end position="200"/>
    </location>
</feature>
<evidence type="ECO:0000256" key="2">
    <source>
        <dbReference type="ARBA" id="ARBA00012741"/>
    </source>
</evidence>
<dbReference type="InterPro" id="IPR006047">
    <property type="entry name" value="GH13_cat_dom"/>
</dbReference>
<evidence type="ECO:0000256" key="3">
    <source>
        <dbReference type="ARBA" id="ARBA00022729"/>
    </source>
</evidence>
<dbReference type="GO" id="GO:1903801">
    <property type="term" value="P:L-leucine import across plasma membrane"/>
    <property type="evidence" value="ECO:0007669"/>
    <property type="project" value="TreeGrafter"/>
</dbReference>
<dbReference type="GO" id="GO:0015180">
    <property type="term" value="F:L-alanine transmembrane transporter activity"/>
    <property type="evidence" value="ECO:0007669"/>
    <property type="project" value="TreeGrafter"/>
</dbReference>
<feature type="domain" description="Glycosyl hydrolase family 13 catalytic" evidence="5">
    <location>
        <begin position="243"/>
        <end position="418"/>
    </location>
</feature>
<sequence length="624" mass="69788">MKNLLNRNSRKVNVSSCGTLDCSEKQTDKEVEIYKPISEDTEKLKDQNNKFASTNKVEKSLTSPLDNVVVLKEETPSGDNKMVQEENNVNDGADEQMLGAEDNEKLADKREEVKFIKGDQQNGDAKIDIGVVNGKAFTGMTKEELMKYANDPFWIRLRWIFFISFWLVWLGMLVGAILIIVDAPKCAAPEPLPWYKSGILAKLPTFEVNNELVAVVDQIKASGVIYELPAEDTYNIREPEVEEKIKTIVNHYKDSKVHVILDITANYVPKSSRLLKQALDDETKRSAFVWTEKVEVPNNWLSLVNGSAWAEVMPGNYVLSQFGDGLYDLHMNDSIVKHELSDVLQHAIELGVGGIRLKNTKFFILSKNFKNEIPAVTTNYDLTQYGFWTHSQTTFQEGLGDVLYEYRAVVKNSSADAFLSVADDIIRPQNYKTSTGEMGVDIPIYGQFVKNLAAPKGKKLSSELVGIMQDVNNNWVQWNVADLGEDATVSPFSIYLFLSLLPGTPVLPVSDEVYGNISNKVYDQFNQWRSSPSYMHGDFDMLSVDPLVAYTRIKSGNPGYLVVFNPTELPQPLNLGNASLPETMNIKYFSNASNATKTGQISISDFEVAPLSTAVLSYVPVKSD</sequence>
<dbReference type="PANTHER" id="PTHR46673:SF1">
    <property type="entry name" value="4F2 CELL-SURFACE ANTIGEN HEAVY CHAIN"/>
    <property type="match status" value="1"/>
</dbReference>
<dbReference type="PANTHER" id="PTHR46673">
    <property type="entry name" value="4F2 CELL-SURFACE ANTIGEN HEAVY CHAIN"/>
    <property type="match status" value="1"/>
</dbReference>